<name>A0A512P8P5_9CELL</name>
<evidence type="ECO:0000313" key="10">
    <source>
        <dbReference type="EMBL" id="GEP67575.1"/>
    </source>
</evidence>
<dbReference type="Pfam" id="PF12704">
    <property type="entry name" value="MacB_PCD"/>
    <property type="match status" value="1"/>
</dbReference>
<feature type="domain" description="ABC3 transporter permease C-terminal" evidence="8">
    <location>
        <begin position="278"/>
        <end position="387"/>
    </location>
</feature>
<dbReference type="RefSeq" id="WP_146951335.1">
    <property type="nucleotide sequence ID" value="NZ_BAABBJ010000005.1"/>
</dbReference>
<comment type="subcellular location">
    <subcellularLocation>
        <location evidence="1">Cell membrane</location>
        <topology evidence="1">Multi-pass membrane protein</topology>
    </subcellularLocation>
</comment>
<gene>
    <name evidence="10" type="ORF">CSO01_02900</name>
</gene>
<dbReference type="OrthoDB" id="3510103at2"/>
<dbReference type="Pfam" id="PF02687">
    <property type="entry name" value="FtsX"/>
    <property type="match status" value="1"/>
</dbReference>
<evidence type="ECO:0008006" key="12">
    <source>
        <dbReference type="Google" id="ProtNLM"/>
    </source>
</evidence>
<keyword evidence="4 7" id="KW-1133">Transmembrane helix</keyword>
<dbReference type="InterPro" id="IPR025857">
    <property type="entry name" value="MacB_PCD"/>
</dbReference>
<dbReference type="GO" id="GO:0022857">
    <property type="term" value="F:transmembrane transporter activity"/>
    <property type="evidence" value="ECO:0007669"/>
    <property type="project" value="TreeGrafter"/>
</dbReference>
<keyword evidence="5 7" id="KW-0472">Membrane</keyword>
<accession>A0A512P8P5</accession>
<evidence type="ECO:0000313" key="11">
    <source>
        <dbReference type="Proteomes" id="UP000321798"/>
    </source>
</evidence>
<evidence type="ECO:0000256" key="2">
    <source>
        <dbReference type="ARBA" id="ARBA00022475"/>
    </source>
</evidence>
<comment type="caution">
    <text evidence="10">The sequence shown here is derived from an EMBL/GenBank/DDBJ whole genome shotgun (WGS) entry which is preliminary data.</text>
</comment>
<feature type="transmembrane region" description="Helical" evidence="7">
    <location>
        <begin position="318"/>
        <end position="345"/>
    </location>
</feature>
<feature type="transmembrane region" description="Helical" evidence="7">
    <location>
        <begin position="22"/>
        <end position="46"/>
    </location>
</feature>
<dbReference type="GO" id="GO:0005886">
    <property type="term" value="C:plasma membrane"/>
    <property type="evidence" value="ECO:0007669"/>
    <property type="project" value="UniProtKB-SubCell"/>
</dbReference>
<dbReference type="EMBL" id="BKAL01000001">
    <property type="protein sequence ID" value="GEP67575.1"/>
    <property type="molecule type" value="Genomic_DNA"/>
</dbReference>
<dbReference type="InterPro" id="IPR050250">
    <property type="entry name" value="Macrolide_Exporter_MacB"/>
</dbReference>
<keyword evidence="3 7" id="KW-0812">Transmembrane</keyword>
<evidence type="ECO:0000256" key="5">
    <source>
        <dbReference type="ARBA" id="ARBA00023136"/>
    </source>
</evidence>
<feature type="transmembrane region" description="Helical" evidence="7">
    <location>
        <begin position="365"/>
        <end position="392"/>
    </location>
</feature>
<feature type="domain" description="MacB-like periplasmic core" evidence="9">
    <location>
        <begin position="23"/>
        <end position="211"/>
    </location>
</feature>
<evidence type="ECO:0000256" key="6">
    <source>
        <dbReference type="ARBA" id="ARBA00038076"/>
    </source>
</evidence>
<evidence type="ECO:0000256" key="4">
    <source>
        <dbReference type="ARBA" id="ARBA00022989"/>
    </source>
</evidence>
<evidence type="ECO:0000256" key="3">
    <source>
        <dbReference type="ARBA" id="ARBA00022692"/>
    </source>
</evidence>
<dbReference type="Proteomes" id="UP000321798">
    <property type="component" value="Unassembled WGS sequence"/>
</dbReference>
<comment type="similarity">
    <text evidence="6">Belongs to the ABC-4 integral membrane protein family.</text>
</comment>
<protein>
    <recommendedName>
        <fullName evidence="12">ABC transporter permease</fullName>
    </recommendedName>
</protein>
<dbReference type="PANTHER" id="PTHR30572:SF4">
    <property type="entry name" value="ABC TRANSPORTER PERMEASE YTRF"/>
    <property type="match status" value="1"/>
</dbReference>
<keyword evidence="2" id="KW-1003">Cell membrane</keyword>
<evidence type="ECO:0000259" key="8">
    <source>
        <dbReference type="Pfam" id="PF02687"/>
    </source>
</evidence>
<dbReference type="AlphaFoldDB" id="A0A512P8P5"/>
<keyword evidence="11" id="KW-1185">Reference proteome</keyword>
<sequence>MSGLAGALVEAWDELRIHKLRVLLALIGVAAAVTAITGVTAAVQMLTQGMQEQVERSNGRLVSLSLDAWPMDGAVDADQISTLESAQQVVLERYGITYASRRMWAQSDVRFTDGTQPVQMTAVDPAMGTLSRIVPEQGRWFTEADADSFAPLLVVNESFLTRLGLSDLSSRPTVQIGADEGVTATVVGVISDTWQGASPEAYVLYDQTQRWALTDAAYGLQPPGLMMWVPADQADGLRDVIPRDLRASLPGWQINVSSNADGGGIGFDRAARWVALGVGGFALLLGGLGLLNISLVTVRHRIREIGIRRSFGATSARVFFGVMLESVVATVVAGLIGVVLAVAVIKNIPIERVFGTPLQDDPPFPVSAALIGMACATGVGALAGLIPATVAVRVKVIDAIRY</sequence>
<reference evidence="10 11" key="1">
    <citation type="submission" date="2019-07" db="EMBL/GenBank/DDBJ databases">
        <title>Whole genome shotgun sequence of Cellulomonas soli NBRC 109434.</title>
        <authorList>
            <person name="Hosoyama A."/>
            <person name="Uohara A."/>
            <person name="Ohji S."/>
            <person name="Ichikawa N."/>
        </authorList>
    </citation>
    <scope>NUCLEOTIDE SEQUENCE [LARGE SCALE GENOMIC DNA]</scope>
    <source>
        <strain evidence="10 11">NBRC 109434</strain>
    </source>
</reference>
<organism evidence="10 11">
    <name type="scientific">Cellulomonas soli</name>
    <dbReference type="NCBI Taxonomy" id="931535"/>
    <lineage>
        <taxon>Bacteria</taxon>
        <taxon>Bacillati</taxon>
        <taxon>Actinomycetota</taxon>
        <taxon>Actinomycetes</taxon>
        <taxon>Micrococcales</taxon>
        <taxon>Cellulomonadaceae</taxon>
        <taxon>Cellulomonas</taxon>
    </lineage>
</organism>
<dbReference type="PANTHER" id="PTHR30572">
    <property type="entry name" value="MEMBRANE COMPONENT OF TRANSPORTER-RELATED"/>
    <property type="match status" value="1"/>
</dbReference>
<feature type="transmembrane region" description="Helical" evidence="7">
    <location>
        <begin position="273"/>
        <end position="298"/>
    </location>
</feature>
<evidence type="ECO:0000259" key="9">
    <source>
        <dbReference type="Pfam" id="PF12704"/>
    </source>
</evidence>
<proteinExistence type="inferred from homology"/>
<evidence type="ECO:0000256" key="7">
    <source>
        <dbReference type="SAM" id="Phobius"/>
    </source>
</evidence>
<evidence type="ECO:0000256" key="1">
    <source>
        <dbReference type="ARBA" id="ARBA00004651"/>
    </source>
</evidence>
<dbReference type="InterPro" id="IPR003838">
    <property type="entry name" value="ABC3_permease_C"/>
</dbReference>